<evidence type="ECO:0000256" key="4">
    <source>
        <dbReference type="ARBA" id="ARBA00022989"/>
    </source>
</evidence>
<name>A0AAE3DGJ5_9FIRM</name>
<dbReference type="Proteomes" id="UP001199424">
    <property type="component" value="Unassembled WGS sequence"/>
</dbReference>
<evidence type="ECO:0000256" key="3">
    <source>
        <dbReference type="ARBA" id="ARBA00022692"/>
    </source>
</evidence>
<dbReference type="EMBL" id="JAJEQC010000004">
    <property type="protein sequence ID" value="MCC2136370.1"/>
    <property type="molecule type" value="Genomic_DNA"/>
</dbReference>
<evidence type="ECO:0000256" key="6">
    <source>
        <dbReference type="SAM" id="Phobius"/>
    </source>
</evidence>
<sequence>MLKSLKQLLRTPVKAVLFFLLMTAATALLVLGANLWAQTQAQIDAVEKQFTTLGTVEQKPNRTQMRTGWNAADGAYYSEAEPVYDSVISADVLDFDGANYLKAPEKRPYYLADLQGFAVRDGGTALFYPVVEFTPAETVVPDHPIKVYVQRFLYPEAENQNNEYEIYVCDHWTENPAPLEAGKTYVAYTNVIVNHHENAKSSIEYALIAAERSTQCDAGGNLLESDMQARTFDEVTAGFYETERGQYWLELSKALSMWDTTAPVLPVTDTALLPSFHDRTVYVREGRTFSAEDLENGAAVCLVSEEFARKNGLSIGDKVELPLYGVNEKDSPHRTFGDGSGLRTFSLLNAQNRAYTPFWTAKYEIIGTYYSVGTYGKPAGSIEMALNLFLIPANSVKADFAGNIVDNGPMQRATTSFQIPNGTIDDYMAAYNRNVPAEVRENLEITFDDNGYSQIIGGLLNMRYVAIILFAAGLLSALAILVLLLYFFIVKQKKRTAIERSLGMSKNQCRVSLASGVVVLSAVAVILGTVASTVLFDKVQTLDLTGQNEHTFSTEYSLWARDENAVETEDAENTGVLEVVIPAAMTVLTAGLSVILVNRSLKYELIEMLNK</sequence>
<keyword evidence="3 6" id="KW-0812">Transmembrane</keyword>
<evidence type="ECO:0000313" key="9">
    <source>
        <dbReference type="Proteomes" id="UP001199424"/>
    </source>
</evidence>
<proteinExistence type="predicted"/>
<feature type="transmembrane region" description="Helical" evidence="6">
    <location>
        <begin position="511"/>
        <end position="536"/>
    </location>
</feature>
<accession>A0AAE3DGJ5</accession>
<keyword evidence="2" id="KW-1003">Cell membrane</keyword>
<keyword evidence="5 6" id="KW-0472">Membrane</keyword>
<evidence type="ECO:0000313" key="8">
    <source>
        <dbReference type="EMBL" id="MCC2136370.1"/>
    </source>
</evidence>
<comment type="caution">
    <text evidence="8">The sequence shown here is derived from an EMBL/GenBank/DDBJ whole genome shotgun (WGS) entry which is preliminary data.</text>
</comment>
<dbReference type="Pfam" id="PF02687">
    <property type="entry name" value="FtsX"/>
    <property type="match status" value="1"/>
</dbReference>
<organism evidence="8 9">
    <name type="scientific">Hominenteromicrobium mulieris</name>
    <dbReference type="NCBI Taxonomy" id="2885357"/>
    <lineage>
        <taxon>Bacteria</taxon>
        <taxon>Bacillati</taxon>
        <taxon>Bacillota</taxon>
        <taxon>Clostridia</taxon>
        <taxon>Eubacteriales</taxon>
        <taxon>Oscillospiraceae</taxon>
        <taxon>Hominenteromicrobium</taxon>
    </lineage>
</organism>
<reference evidence="8" key="1">
    <citation type="submission" date="2021-10" db="EMBL/GenBank/DDBJ databases">
        <title>Anaerobic single-cell dispensing facilitates the cultivation of human gut bacteria.</title>
        <authorList>
            <person name="Afrizal A."/>
        </authorList>
    </citation>
    <scope>NUCLEOTIDE SEQUENCE</scope>
    <source>
        <strain evidence="8">CLA-AA-H250</strain>
    </source>
</reference>
<feature type="transmembrane region" description="Helical" evidence="6">
    <location>
        <begin position="464"/>
        <end position="490"/>
    </location>
</feature>
<feature type="transmembrane region" description="Helical" evidence="6">
    <location>
        <begin position="579"/>
        <end position="601"/>
    </location>
</feature>
<evidence type="ECO:0000259" key="7">
    <source>
        <dbReference type="Pfam" id="PF02687"/>
    </source>
</evidence>
<evidence type="ECO:0000256" key="1">
    <source>
        <dbReference type="ARBA" id="ARBA00004651"/>
    </source>
</evidence>
<evidence type="ECO:0000256" key="5">
    <source>
        <dbReference type="ARBA" id="ARBA00023136"/>
    </source>
</evidence>
<dbReference type="AlphaFoldDB" id="A0AAE3DGJ5"/>
<feature type="domain" description="ABC3 transporter permease C-terminal" evidence="7">
    <location>
        <begin position="468"/>
        <end position="539"/>
    </location>
</feature>
<comment type="subcellular location">
    <subcellularLocation>
        <location evidence="1">Cell membrane</location>
        <topology evidence="1">Multi-pass membrane protein</topology>
    </subcellularLocation>
</comment>
<gene>
    <name evidence="8" type="ORF">LKD31_05000</name>
</gene>
<evidence type="ECO:0000256" key="2">
    <source>
        <dbReference type="ARBA" id="ARBA00022475"/>
    </source>
</evidence>
<protein>
    <submittedName>
        <fullName evidence="8">ABC transporter permease</fullName>
    </submittedName>
</protein>
<keyword evidence="9" id="KW-1185">Reference proteome</keyword>
<keyword evidence="4 6" id="KW-1133">Transmembrane helix</keyword>
<dbReference type="InterPro" id="IPR003838">
    <property type="entry name" value="ABC3_permease_C"/>
</dbReference>
<dbReference type="GO" id="GO:0005886">
    <property type="term" value="C:plasma membrane"/>
    <property type="evidence" value="ECO:0007669"/>
    <property type="project" value="UniProtKB-SubCell"/>
</dbReference>